<dbReference type="Gene3D" id="1.20.58.340">
    <property type="entry name" value="Magnesium transport protein CorA, transmembrane region"/>
    <property type="match status" value="1"/>
</dbReference>
<dbReference type="InterPro" id="IPR045863">
    <property type="entry name" value="CorA_TM1_TM2"/>
</dbReference>
<dbReference type="OrthoDB" id="5428055at2759"/>
<evidence type="ECO:0000256" key="3">
    <source>
        <dbReference type="ARBA" id="ARBA00022989"/>
    </source>
</evidence>
<accession>A0A8E2EK33</accession>
<dbReference type="SUPFAM" id="SSF144083">
    <property type="entry name" value="Magnesium transport protein CorA, transmembrane region"/>
    <property type="match status" value="1"/>
</dbReference>
<dbReference type="GO" id="GO:0016020">
    <property type="term" value="C:membrane"/>
    <property type="evidence" value="ECO:0007669"/>
    <property type="project" value="UniProtKB-SubCell"/>
</dbReference>
<keyword evidence="3 5" id="KW-1133">Transmembrane helix</keyword>
<evidence type="ECO:0000256" key="1">
    <source>
        <dbReference type="ARBA" id="ARBA00004141"/>
    </source>
</evidence>
<evidence type="ECO:0000256" key="5">
    <source>
        <dbReference type="SAM" id="Phobius"/>
    </source>
</evidence>
<comment type="subcellular location">
    <subcellularLocation>
        <location evidence="1">Membrane</location>
        <topology evidence="1">Multi-pass membrane protein</topology>
    </subcellularLocation>
</comment>
<feature type="transmembrane region" description="Helical" evidence="5">
    <location>
        <begin position="428"/>
        <end position="447"/>
    </location>
</feature>
<reference evidence="6 7" key="1">
    <citation type="journal article" date="2016" name="Nat. Commun.">
        <title>Ectomycorrhizal ecology is imprinted in the genome of the dominant symbiotic fungus Cenococcum geophilum.</title>
        <authorList>
            <consortium name="DOE Joint Genome Institute"/>
            <person name="Peter M."/>
            <person name="Kohler A."/>
            <person name="Ohm R.A."/>
            <person name="Kuo A."/>
            <person name="Krutzmann J."/>
            <person name="Morin E."/>
            <person name="Arend M."/>
            <person name="Barry K.W."/>
            <person name="Binder M."/>
            <person name="Choi C."/>
            <person name="Clum A."/>
            <person name="Copeland A."/>
            <person name="Grisel N."/>
            <person name="Haridas S."/>
            <person name="Kipfer T."/>
            <person name="LaButti K."/>
            <person name="Lindquist E."/>
            <person name="Lipzen A."/>
            <person name="Maire R."/>
            <person name="Meier B."/>
            <person name="Mihaltcheva S."/>
            <person name="Molinier V."/>
            <person name="Murat C."/>
            <person name="Poggeler S."/>
            <person name="Quandt C.A."/>
            <person name="Sperisen C."/>
            <person name="Tritt A."/>
            <person name="Tisserant E."/>
            <person name="Crous P.W."/>
            <person name="Henrissat B."/>
            <person name="Nehls U."/>
            <person name="Egli S."/>
            <person name="Spatafora J.W."/>
            <person name="Grigoriev I.V."/>
            <person name="Martin F.M."/>
        </authorList>
    </citation>
    <scope>NUCLEOTIDE SEQUENCE [LARGE SCALE GENOMIC DNA]</scope>
    <source>
        <strain evidence="6 7">CBS 459.81</strain>
    </source>
</reference>
<evidence type="ECO:0000256" key="2">
    <source>
        <dbReference type="ARBA" id="ARBA00022692"/>
    </source>
</evidence>
<dbReference type="Proteomes" id="UP000250266">
    <property type="component" value="Unassembled WGS sequence"/>
</dbReference>
<dbReference type="Pfam" id="PF01544">
    <property type="entry name" value="CorA"/>
    <property type="match status" value="1"/>
</dbReference>
<organism evidence="6 7">
    <name type="scientific">Lepidopterella palustris CBS 459.81</name>
    <dbReference type="NCBI Taxonomy" id="1314670"/>
    <lineage>
        <taxon>Eukaryota</taxon>
        <taxon>Fungi</taxon>
        <taxon>Dikarya</taxon>
        <taxon>Ascomycota</taxon>
        <taxon>Pezizomycotina</taxon>
        <taxon>Dothideomycetes</taxon>
        <taxon>Pleosporomycetidae</taxon>
        <taxon>Mytilinidiales</taxon>
        <taxon>Argynnaceae</taxon>
        <taxon>Lepidopterella</taxon>
    </lineage>
</organism>
<dbReference type="AlphaFoldDB" id="A0A8E2EK33"/>
<dbReference type="EMBL" id="KV744818">
    <property type="protein sequence ID" value="OCK85477.1"/>
    <property type="molecule type" value="Genomic_DNA"/>
</dbReference>
<dbReference type="InterPro" id="IPR002523">
    <property type="entry name" value="MgTranspt_CorA/ZnTranspt_ZntB"/>
</dbReference>
<keyword evidence="7" id="KW-1185">Reference proteome</keyword>
<proteinExistence type="predicted"/>
<name>A0A8E2EK33_9PEZI</name>
<keyword evidence="2 5" id="KW-0812">Transmembrane</keyword>
<gene>
    <name evidence="6" type="ORF">K432DRAFT_421743</name>
</gene>
<protein>
    <submittedName>
        <fullName evidence="6">Uncharacterized protein</fullName>
    </submittedName>
</protein>
<sequence length="516" mass="59528">MAHFAENTFALDEMIKGGWLCAQGPYLDYISELTSFNPGLKKADPKNKENHPLKPGNATVVMLEMLGGDRGVEKKEFKCALDLQKYFDQEPPVNTPNPRRRIYLMEGLAQDYVSVLGKQFYMDPSFFMRQERTCVWSNDFTPISDALPQPSLLQPNKNFLIQYCELRQFDNELSNAPLYCHRTGRHIGMTPARMEEKTTTGILRRKCSFWSRRTNGGGWDAVFLCDPQLEELWPKQPKQINNDSFQEGYIDFLPTPDHLTVTAKPKHPRTSMLRDMCYYLENHHDLIPTNDWNDPVSSSLFMKKIIAAHYLQLVDYIKAMLPSLELRLSSGWIEEQEQWRSLQTISRRCGNYRDDIEDTLLSLGLPLSEPNSTSTDDWKDYSKDFQYIYLRLKLLKQRADSLMTAMTGLASIAGNRQALDEAKRAKRLTLIGMVFIPLAYSTSLFSMSGNFAPGQSQFWVYWAVSVPLIVVTFVVTYMMNLVLDEKADFTLRRFRKKDSVQRRKKRAATGIWTSGR</sequence>
<feature type="transmembrane region" description="Helical" evidence="5">
    <location>
        <begin position="459"/>
        <end position="483"/>
    </location>
</feature>
<dbReference type="GO" id="GO:0046873">
    <property type="term" value="F:metal ion transmembrane transporter activity"/>
    <property type="evidence" value="ECO:0007669"/>
    <property type="project" value="InterPro"/>
</dbReference>
<evidence type="ECO:0000313" key="6">
    <source>
        <dbReference type="EMBL" id="OCK85477.1"/>
    </source>
</evidence>
<keyword evidence="4 5" id="KW-0472">Membrane</keyword>
<evidence type="ECO:0000313" key="7">
    <source>
        <dbReference type="Proteomes" id="UP000250266"/>
    </source>
</evidence>
<evidence type="ECO:0000256" key="4">
    <source>
        <dbReference type="ARBA" id="ARBA00023136"/>
    </source>
</evidence>